<evidence type="ECO:0000259" key="25">
    <source>
        <dbReference type="PROSITE" id="PS50262"/>
    </source>
</evidence>
<dbReference type="GO" id="GO:0005737">
    <property type="term" value="C:cytoplasm"/>
    <property type="evidence" value="ECO:0007669"/>
    <property type="project" value="UniProtKB-SubCell"/>
</dbReference>
<keyword evidence="3" id="KW-1003">Cell membrane</keyword>
<evidence type="ECO:0000256" key="7">
    <source>
        <dbReference type="ARBA" id="ARBA00022692"/>
    </source>
</evidence>
<evidence type="ECO:0000256" key="4">
    <source>
        <dbReference type="ARBA" id="ARBA00022490"/>
    </source>
</evidence>
<keyword evidence="10 23" id="KW-0157">Chromophore</keyword>
<evidence type="ECO:0000256" key="24">
    <source>
        <dbReference type="SAM" id="MobiDB-lite"/>
    </source>
</evidence>
<dbReference type="PRINTS" id="PR00237">
    <property type="entry name" value="GPCRRHODOPSN"/>
</dbReference>
<feature type="transmembrane region" description="Helical" evidence="23">
    <location>
        <begin position="45"/>
        <end position="69"/>
    </location>
</feature>
<evidence type="ECO:0000256" key="8">
    <source>
        <dbReference type="ARBA" id="ARBA00022925"/>
    </source>
</evidence>
<keyword evidence="6 23" id="KW-0716">Sensory transduction</keyword>
<feature type="transmembrane region" description="Helical" evidence="23">
    <location>
        <begin position="204"/>
        <end position="225"/>
    </location>
</feature>
<comment type="subunit">
    <text evidence="19">Interacts with MC1R; the interaction results in a decrease in MC1R-mediated cAMP signaling and ultimately a decrease in melanin production in melanocytes.</text>
</comment>
<keyword evidence="4" id="KW-0963">Cytoplasm</keyword>
<dbReference type="PROSITE" id="PS00237">
    <property type="entry name" value="G_PROTEIN_RECEP_F1_1"/>
    <property type="match status" value="1"/>
</dbReference>
<feature type="compositionally biased region" description="Polar residues" evidence="24">
    <location>
        <begin position="12"/>
        <end position="22"/>
    </location>
</feature>
<evidence type="ECO:0000256" key="9">
    <source>
        <dbReference type="ARBA" id="ARBA00022989"/>
    </source>
</evidence>
<accession>A0A8C6K512</accession>
<dbReference type="GO" id="GO:0009881">
    <property type="term" value="F:photoreceptor activity"/>
    <property type="evidence" value="ECO:0007669"/>
    <property type="project" value="UniProtKB-KW"/>
</dbReference>
<evidence type="ECO:0000256" key="16">
    <source>
        <dbReference type="ARBA" id="ARBA00023180"/>
    </source>
</evidence>
<dbReference type="PROSITE" id="PS00238">
    <property type="entry name" value="OPSIN"/>
    <property type="match status" value="1"/>
</dbReference>
<dbReference type="GO" id="GO:0005886">
    <property type="term" value="C:plasma membrane"/>
    <property type="evidence" value="ECO:0007669"/>
    <property type="project" value="UniProtKB-SubCell"/>
</dbReference>
<evidence type="ECO:0000256" key="14">
    <source>
        <dbReference type="ARBA" id="ARBA00023157"/>
    </source>
</evidence>
<dbReference type="AlphaFoldDB" id="A0A8C6K512"/>
<dbReference type="Gene3D" id="1.20.1070.10">
    <property type="entry name" value="Rhodopsin 7-helix transmembrane proteins"/>
    <property type="match status" value="1"/>
</dbReference>
<proteinExistence type="inferred from homology"/>
<evidence type="ECO:0000256" key="18">
    <source>
        <dbReference type="ARBA" id="ARBA00023288"/>
    </source>
</evidence>
<dbReference type="InterPro" id="IPR017452">
    <property type="entry name" value="GPCR_Rhodpsn_7TM"/>
</dbReference>
<evidence type="ECO:0000256" key="20">
    <source>
        <dbReference type="ARBA" id="ARBA00072211"/>
    </source>
</evidence>
<dbReference type="InterPro" id="IPR000276">
    <property type="entry name" value="GPCR_Rhodpsn"/>
</dbReference>
<evidence type="ECO:0000256" key="13">
    <source>
        <dbReference type="ARBA" id="ARBA00023139"/>
    </source>
</evidence>
<reference evidence="26" key="1">
    <citation type="submission" date="2020-03" db="EMBL/GenBank/DDBJ databases">
        <title>Melopsittacus undulatus (budgerigar) genome, bMelUnd1, maternal haplotype with Z.</title>
        <authorList>
            <person name="Gedman G."/>
            <person name="Mountcastle J."/>
            <person name="Haase B."/>
            <person name="Formenti G."/>
            <person name="Wright T."/>
            <person name="Apodaca J."/>
            <person name="Pelan S."/>
            <person name="Chow W."/>
            <person name="Rhie A."/>
            <person name="Howe K."/>
            <person name="Fedrigo O."/>
            <person name="Jarvis E.D."/>
        </authorList>
    </citation>
    <scope>NUCLEOTIDE SEQUENCE [LARGE SCALE GENOMIC DNA]</scope>
</reference>
<evidence type="ECO:0000256" key="6">
    <source>
        <dbReference type="ARBA" id="ARBA00022606"/>
    </source>
</evidence>
<comment type="similarity">
    <text evidence="23">Belongs to the G-protein coupled receptor 1 family. Opsin subfamily.</text>
</comment>
<reference evidence="26" key="2">
    <citation type="submission" date="2025-08" db="UniProtKB">
        <authorList>
            <consortium name="Ensembl"/>
        </authorList>
    </citation>
    <scope>IDENTIFICATION</scope>
</reference>
<evidence type="ECO:0000256" key="11">
    <source>
        <dbReference type="ARBA" id="ARBA00023040"/>
    </source>
</evidence>
<name>A0A8C6K512_MELUD</name>
<evidence type="ECO:0000256" key="22">
    <source>
        <dbReference type="ARBA" id="ARBA00083377"/>
    </source>
</evidence>
<gene>
    <name evidence="26" type="primary">LOC101868473</name>
</gene>
<feature type="transmembrane region" description="Helical" evidence="23">
    <location>
        <begin position="121"/>
        <end position="139"/>
    </location>
</feature>
<evidence type="ECO:0000256" key="1">
    <source>
        <dbReference type="ARBA" id="ARBA00004496"/>
    </source>
</evidence>
<keyword evidence="18" id="KW-0449">Lipoprotein</keyword>
<organism evidence="26 27">
    <name type="scientific">Melopsittacus undulatus</name>
    <name type="common">Budgerigar</name>
    <name type="synonym">Psittacus undulatus</name>
    <dbReference type="NCBI Taxonomy" id="13146"/>
    <lineage>
        <taxon>Eukaryota</taxon>
        <taxon>Metazoa</taxon>
        <taxon>Chordata</taxon>
        <taxon>Craniata</taxon>
        <taxon>Vertebrata</taxon>
        <taxon>Euteleostomi</taxon>
        <taxon>Archelosauria</taxon>
        <taxon>Archosauria</taxon>
        <taxon>Dinosauria</taxon>
        <taxon>Saurischia</taxon>
        <taxon>Theropoda</taxon>
        <taxon>Coelurosauria</taxon>
        <taxon>Aves</taxon>
        <taxon>Neognathae</taxon>
        <taxon>Neoaves</taxon>
        <taxon>Telluraves</taxon>
        <taxon>Australaves</taxon>
        <taxon>Psittaciformes</taxon>
        <taxon>Psittaculidae</taxon>
        <taxon>Melopsittacus</taxon>
    </lineage>
</organism>
<keyword evidence="16" id="KW-0325">Glycoprotein</keyword>
<feature type="transmembrane region" description="Helical" evidence="23">
    <location>
        <begin position="81"/>
        <end position="101"/>
    </location>
</feature>
<feature type="transmembrane region" description="Helical" evidence="23">
    <location>
        <begin position="159"/>
        <end position="178"/>
    </location>
</feature>
<keyword evidence="15 23" id="KW-0675">Receptor</keyword>
<accession>A0A8V5HEN8</accession>
<evidence type="ECO:0000256" key="19">
    <source>
        <dbReference type="ARBA" id="ARBA00062265"/>
    </source>
</evidence>
<dbReference type="InterPro" id="IPR050125">
    <property type="entry name" value="GPCR_opsins"/>
</dbReference>
<evidence type="ECO:0000256" key="2">
    <source>
        <dbReference type="ARBA" id="ARBA00004651"/>
    </source>
</evidence>
<dbReference type="GO" id="GO:0009893">
    <property type="term" value="P:positive regulation of metabolic process"/>
    <property type="evidence" value="ECO:0007669"/>
    <property type="project" value="UniProtKB-ARBA"/>
</dbReference>
<keyword evidence="27" id="KW-1185">Reference proteome</keyword>
<evidence type="ECO:0000256" key="3">
    <source>
        <dbReference type="ARBA" id="ARBA00022475"/>
    </source>
</evidence>
<dbReference type="GO" id="GO:0004930">
    <property type="term" value="F:G protein-coupled receptor activity"/>
    <property type="evidence" value="ECO:0007669"/>
    <property type="project" value="UniProtKB-KW"/>
</dbReference>
<dbReference type="CDD" id="cd15078">
    <property type="entry name" value="7tmA_Encephalopsin"/>
    <property type="match status" value="1"/>
</dbReference>
<protein>
    <recommendedName>
        <fullName evidence="20">Opsin-3</fullName>
    </recommendedName>
    <alternativeName>
        <fullName evidence="22">Encephalopsin</fullName>
    </alternativeName>
    <alternativeName>
        <fullName evidence="21">Panopsin</fullName>
    </alternativeName>
</protein>
<reference evidence="26" key="3">
    <citation type="submission" date="2025-09" db="UniProtKB">
        <authorList>
            <consortium name="Ensembl"/>
        </authorList>
    </citation>
    <scope>IDENTIFICATION</scope>
</reference>
<evidence type="ECO:0000256" key="10">
    <source>
        <dbReference type="ARBA" id="ARBA00022991"/>
    </source>
</evidence>
<keyword evidence="17 23" id="KW-0807">Transducer</keyword>
<dbReference type="SUPFAM" id="SSF81321">
    <property type="entry name" value="Family A G protein-coupled receptor-like"/>
    <property type="match status" value="1"/>
</dbReference>
<dbReference type="InterPro" id="IPR027430">
    <property type="entry name" value="Retinal_BS"/>
</dbReference>
<feature type="region of interest" description="Disordered" evidence="24">
    <location>
        <begin position="1"/>
        <end position="31"/>
    </location>
</feature>
<dbReference type="InterPro" id="IPR001760">
    <property type="entry name" value="Opsin"/>
</dbReference>
<dbReference type="PROSITE" id="PS50262">
    <property type="entry name" value="G_PROTEIN_RECEP_F1_2"/>
    <property type="match status" value="1"/>
</dbReference>
<evidence type="ECO:0000256" key="15">
    <source>
        <dbReference type="ARBA" id="ARBA00023170"/>
    </source>
</evidence>
<keyword evidence="14" id="KW-1015">Disulfide bond</keyword>
<dbReference type="GO" id="GO:0007602">
    <property type="term" value="P:phototransduction"/>
    <property type="evidence" value="ECO:0007669"/>
    <property type="project" value="UniProtKB-KW"/>
</dbReference>
<keyword evidence="13" id="KW-0564">Palmitate</keyword>
<dbReference type="Proteomes" id="UP000694405">
    <property type="component" value="Chromosome 3"/>
</dbReference>
<keyword evidence="5 23" id="KW-0600">Photoreceptor protein</keyword>
<keyword evidence="11 23" id="KW-0297">G-protein coupled receptor</keyword>
<keyword evidence="7 23" id="KW-0812">Transmembrane</keyword>
<dbReference type="PRINTS" id="PR00238">
    <property type="entry name" value="OPSIN"/>
</dbReference>
<evidence type="ECO:0000256" key="12">
    <source>
        <dbReference type="ARBA" id="ARBA00023136"/>
    </source>
</evidence>
<dbReference type="GO" id="GO:0016037">
    <property type="term" value="P:light absorption"/>
    <property type="evidence" value="ECO:0007669"/>
    <property type="project" value="UniProtKB-ARBA"/>
</dbReference>
<sequence>MSAAAGLRAMHSGNSTGTTSRPQPAAGEQEVPGERPLFSASTYELLALLVATIGMLGLCNNLLVLVLYYKFKRLRTPTNLFLVNISFSDLLMSVFGVSLTFMSCLRSRWVWDAAGCVWDGFSNSLFGIVSIMTLTVLAYERYIRVVHAKVIDFSWSWRAITYIWLYSLAWTGAPLLGWNRYTLEIHGLGCSVDWKSKDPNDTSFVILFFLGCLVAPVGIMAYCYGHIVYAVRMLRCVEDFQTVQVVKLLKYEKKVAKMCFLMISTFLICWMPYAVVSLLVTYGYSNLVTPTVAIIPSFFAKSSTAYNPVIYIFMSRKDSEHFGFGSSQAGNKSPDQMEEEQSKVLMSRLQRQDLTNALDRHTGSLGNLKIDAVTSKDTVLFFPCLLLYLRSLKSHKSSFLILVFEDGSFKYDSYLLYYYCL</sequence>
<evidence type="ECO:0000256" key="21">
    <source>
        <dbReference type="ARBA" id="ARBA00079531"/>
    </source>
</evidence>
<evidence type="ECO:0000256" key="5">
    <source>
        <dbReference type="ARBA" id="ARBA00022543"/>
    </source>
</evidence>
<feature type="transmembrane region" description="Helical" evidence="23">
    <location>
        <begin position="292"/>
        <end position="314"/>
    </location>
</feature>
<keyword evidence="8 23" id="KW-0681">Retinal protein</keyword>
<feature type="transmembrane region" description="Helical" evidence="23">
    <location>
        <begin position="259"/>
        <end position="280"/>
    </location>
</feature>
<evidence type="ECO:0000256" key="17">
    <source>
        <dbReference type="ARBA" id="ARBA00023224"/>
    </source>
</evidence>
<evidence type="ECO:0000313" key="27">
    <source>
        <dbReference type="Proteomes" id="UP000694405"/>
    </source>
</evidence>
<evidence type="ECO:0000256" key="23">
    <source>
        <dbReference type="RuleBase" id="RU004951"/>
    </source>
</evidence>
<dbReference type="GO" id="GO:0009637">
    <property type="term" value="P:response to blue light"/>
    <property type="evidence" value="ECO:0007669"/>
    <property type="project" value="UniProtKB-ARBA"/>
</dbReference>
<comment type="subcellular location">
    <subcellularLocation>
        <location evidence="2">Cell membrane</location>
        <topology evidence="2">Multi-pass membrane protein</topology>
    </subcellularLocation>
    <subcellularLocation>
        <location evidence="1">Cytoplasm</location>
    </subcellularLocation>
    <subcellularLocation>
        <location evidence="23">Membrane</location>
        <topology evidence="23">Multi-pass membrane protein</topology>
    </subcellularLocation>
</comment>
<keyword evidence="9 23" id="KW-1133">Transmembrane helix</keyword>
<feature type="domain" description="G-protein coupled receptors family 1 profile" evidence="25">
    <location>
        <begin position="60"/>
        <end position="311"/>
    </location>
</feature>
<dbReference type="Ensembl" id="ENSMUNT00000025511.2">
    <property type="protein sequence ID" value="ENSMUNP00000022360.2"/>
    <property type="gene ID" value="ENSMUNG00000016810.2"/>
</dbReference>
<dbReference type="Pfam" id="PF00001">
    <property type="entry name" value="7tm_1"/>
    <property type="match status" value="1"/>
</dbReference>
<dbReference type="GO" id="GO:0007601">
    <property type="term" value="P:visual perception"/>
    <property type="evidence" value="ECO:0007669"/>
    <property type="project" value="InterPro"/>
</dbReference>
<keyword evidence="12 23" id="KW-0472">Membrane</keyword>
<dbReference type="PANTHER" id="PTHR24240">
    <property type="entry name" value="OPSIN"/>
    <property type="match status" value="1"/>
</dbReference>
<dbReference type="FunFam" id="1.20.1070.10:FF:000225">
    <property type="entry name" value="Opsin 3"/>
    <property type="match status" value="1"/>
</dbReference>
<evidence type="ECO:0000313" key="26">
    <source>
        <dbReference type="Ensembl" id="ENSMUNP00000022360.2"/>
    </source>
</evidence>